<proteinExistence type="predicted"/>
<gene>
    <name evidence="3" type="ORF">SAMN05421739_1153</name>
</gene>
<evidence type="ECO:0000259" key="2">
    <source>
        <dbReference type="PROSITE" id="PS51352"/>
    </source>
</evidence>
<dbReference type="Pfam" id="PF00578">
    <property type="entry name" value="AhpC-TSA"/>
    <property type="match status" value="1"/>
</dbReference>
<dbReference type="SUPFAM" id="SSF52833">
    <property type="entry name" value="Thioredoxin-like"/>
    <property type="match status" value="1"/>
</dbReference>
<dbReference type="CDD" id="cd02966">
    <property type="entry name" value="TlpA_like_family"/>
    <property type="match status" value="1"/>
</dbReference>
<evidence type="ECO:0000313" key="3">
    <source>
        <dbReference type="EMBL" id="SFH38028.1"/>
    </source>
</evidence>
<dbReference type="Proteomes" id="UP000198724">
    <property type="component" value="Unassembled WGS sequence"/>
</dbReference>
<dbReference type="EMBL" id="FOOT01000015">
    <property type="protein sequence ID" value="SFH38028.1"/>
    <property type="molecule type" value="Genomic_DNA"/>
</dbReference>
<evidence type="ECO:0000256" key="1">
    <source>
        <dbReference type="SAM" id="Phobius"/>
    </source>
</evidence>
<evidence type="ECO:0000313" key="4">
    <source>
        <dbReference type="Proteomes" id="UP000198724"/>
    </source>
</evidence>
<feature type="domain" description="Thioredoxin" evidence="2">
    <location>
        <begin position="442"/>
        <end position="579"/>
    </location>
</feature>
<dbReference type="InterPro" id="IPR036249">
    <property type="entry name" value="Thioredoxin-like_sf"/>
</dbReference>
<feature type="transmembrane region" description="Helical" evidence="1">
    <location>
        <begin position="188"/>
        <end position="207"/>
    </location>
</feature>
<organism evidence="3 4">
    <name type="scientific">Pontibacter chinhatensis</name>
    <dbReference type="NCBI Taxonomy" id="1436961"/>
    <lineage>
        <taxon>Bacteria</taxon>
        <taxon>Pseudomonadati</taxon>
        <taxon>Bacteroidota</taxon>
        <taxon>Cytophagia</taxon>
        <taxon>Cytophagales</taxon>
        <taxon>Hymenobacteraceae</taxon>
        <taxon>Pontibacter</taxon>
    </lineage>
</organism>
<feature type="transmembrane region" description="Helical" evidence="1">
    <location>
        <begin position="50"/>
        <end position="68"/>
    </location>
</feature>
<keyword evidence="1" id="KW-1133">Transmembrane helix</keyword>
<dbReference type="InterPro" id="IPR013766">
    <property type="entry name" value="Thioredoxin_domain"/>
</dbReference>
<keyword evidence="4" id="KW-1185">Reference proteome</keyword>
<dbReference type="PROSITE" id="PS51352">
    <property type="entry name" value="THIOREDOXIN_2"/>
    <property type="match status" value="1"/>
</dbReference>
<dbReference type="Gene3D" id="2.50.20.10">
    <property type="entry name" value="Lipoprotein localisation LolA/LolB/LppX"/>
    <property type="match status" value="1"/>
</dbReference>
<dbReference type="PANTHER" id="PTHR42852:SF13">
    <property type="entry name" value="PROTEIN DIPZ"/>
    <property type="match status" value="1"/>
</dbReference>
<accession>A0A1I2ZJP3</accession>
<dbReference type="GO" id="GO:0016853">
    <property type="term" value="F:isomerase activity"/>
    <property type="evidence" value="ECO:0007669"/>
    <property type="project" value="UniProtKB-KW"/>
</dbReference>
<dbReference type="InterPro" id="IPR050553">
    <property type="entry name" value="Thioredoxin_ResA/DsbE_sf"/>
</dbReference>
<reference evidence="4" key="1">
    <citation type="submission" date="2016-10" db="EMBL/GenBank/DDBJ databases">
        <authorList>
            <person name="Varghese N."/>
            <person name="Submissions S."/>
        </authorList>
    </citation>
    <scope>NUCLEOTIDE SEQUENCE [LARGE SCALE GENOMIC DNA]</scope>
    <source>
        <strain evidence="4">LP51</strain>
    </source>
</reference>
<keyword evidence="1" id="KW-0812">Transmembrane</keyword>
<dbReference type="STRING" id="1436961.SAMN05421739_1153"/>
<feature type="transmembrane region" description="Helical" evidence="1">
    <location>
        <begin position="12"/>
        <end position="30"/>
    </location>
</feature>
<feature type="transmembrane region" description="Helical" evidence="1">
    <location>
        <begin position="89"/>
        <end position="111"/>
    </location>
</feature>
<dbReference type="AlphaFoldDB" id="A0A1I2ZJP3"/>
<protein>
    <submittedName>
        <fullName evidence="3">Thiol-disulfide isomerase or thioredoxin</fullName>
    </submittedName>
</protein>
<dbReference type="PANTHER" id="PTHR42852">
    <property type="entry name" value="THIOL:DISULFIDE INTERCHANGE PROTEIN DSBE"/>
    <property type="match status" value="1"/>
</dbReference>
<name>A0A1I2ZJP3_9BACT</name>
<feature type="transmembrane region" description="Helical" evidence="1">
    <location>
        <begin position="117"/>
        <end position="133"/>
    </location>
</feature>
<keyword evidence="3" id="KW-0413">Isomerase</keyword>
<dbReference type="InterPro" id="IPR000866">
    <property type="entry name" value="AhpC/TSA"/>
</dbReference>
<feature type="transmembrane region" description="Helical" evidence="1">
    <location>
        <begin position="140"/>
        <end position="168"/>
    </location>
</feature>
<dbReference type="Gene3D" id="3.40.30.10">
    <property type="entry name" value="Glutaredoxin"/>
    <property type="match status" value="1"/>
</dbReference>
<dbReference type="GO" id="GO:0016209">
    <property type="term" value="F:antioxidant activity"/>
    <property type="evidence" value="ECO:0007669"/>
    <property type="project" value="InterPro"/>
</dbReference>
<sequence length="579" mass="65047">MNEKRLLTIRLYLTGIVSIAIGALLVWSHYNGGVPSHHIAADENFQAISNWWGVLVLPVLTWFLLYRIQKGIFSDKYGEAESRSLLPAILYRFAGGVLFGILIAVCFTAGYTAVIDYLMLGLLLLALLFPIYRPECLLGFVLAMTYTFGAVLPTAFGTVVGLVGWVLYRFLRPVILYAVSKFVPSTWLIIPVVFCLYFAGATEAFALNDSRTERPTANQLLTEVHKKLESLKRIQYDYLLELNYASENYKQSISGTAFLDFTTPDALLGFKYQVESENGKFVYNGSESFYLDKARKTMTVNVAPKFENFAGITPFHNSLVTLRKAIPALVADQDILKSVSDTSIAEQEFYLVKLVLNSRTIERLGGFSELSLERGIIYDIIIDKSSLMPVQMIQGNSVNRDFTRSVFSDVRANPDSPSELSWYFSSYTSDFDLERKKPVAPLALHSPAPAWELPLFDSNQSLSLSQLRGKVVVLEFWTKNCGYCIAAVPKLNALSEKFQGKELVVLGVNLHDKAEDIYNFNQRTKPDYKTAYKGQKVAEEYGISFFPTIVLLDKKGKVLFHGEFNEADLNSLILKALKE</sequence>
<dbReference type="GO" id="GO:0016491">
    <property type="term" value="F:oxidoreductase activity"/>
    <property type="evidence" value="ECO:0007669"/>
    <property type="project" value="InterPro"/>
</dbReference>
<keyword evidence="1" id="KW-0472">Membrane</keyword>
<dbReference type="RefSeq" id="WP_092105603.1">
    <property type="nucleotide sequence ID" value="NZ_FOOT01000015.1"/>
</dbReference>
<dbReference type="OrthoDB" id="9815205at2"/>